<dbReference type="RefSeq" id="XP_027619318.1">
    <property type="nucleotide sequence ID" value="XM_027763517.1"/>
</dbReference>
<protein>
    <submittedName>
        <fullName evidence="1">Uncharacterized protein</fullName>
    </submittedName>
</protein>
<sequence length="93" mass="11127">MELEKTMQVKWRTKTQTNRVSGKLGEIRERDEEEKDDELVCEHRLPVMIMRCRVTIAKLQASPRRRWQARRHTVSSFGIKQHYVRIHAVSVLQ</sequence>
<keyword evidence="2" id="KW-1185">Reference proteome</keyword>
<dbReference type="GeneID" id="38785322"/>
<proteinExistence type="predicted"/>
<comment type="caution">
    <text evidence="1">The sequence shown here is derived from an EMBL/GenBank/DDBJ whole genome shotgun (WGS) entry which is preliminary data.</text>
</comment>
<dbReference type="AlphaFoldDB" id="A0A401H1U7"/>
<accession>A0A401H1U7</accession>
<reference evidence="1 2" key="1">
    <citation type="journal article" date="2018" name="Sci. Rep.">
        <title>Genome sequence of the cauliflower mushroom Sparassis crispa (Hanabiratake) and its association with beneficial usage.</title>
        <authorList>
            <person name="Kiyama R."/>
            <person name="Furutani Y."/>
            <person name="Kawaguchi K."/>
            <person name="Nakanishi T."/>
        </authorList>
    </citation>
    <scope>NUCLEOTIDE SEQUENCE [LARGE SCALE GENOMIC DNA]</scope>
</reference>
<dbReference type="InParanoid" id="A0A401H1U7"/>
<name>A0A401H1U7_9APHY</name>
<gene>
    <name evidence="1" type="ORF">SCP_1302200</name>
</gene>
<dbReference type="EMBL" id="BFAD01000013">
    <property type="protein sequence ID" value="GBE88405.1"/>
    <property type="molecule type" value="Genomic_DNA"/>
</dbReference>
<evidence type="ECO:0000313" key="2">
    <source>
        <dbReference type="Proteomes" id="UP000287166"/>
    </source>
</evidence>
<organism evidence="1 2">
    <name type="scientific">Sparassis crispa</name>
    <dbReference type="NCBI Taxonomy" id="139825"/>
    <lineage>
        <taxon>Eukaryota</taxon>
        <taxon>Fungi</taxon>
        <taxon>Dikarya</taxon>
        <taxon>Basidiomycota</taxon>
        <taxon>Agaricomycotina</taxon>
        <taxon>Agaricomycetes</taxon>
        <taxon>Polyporales</taxon>
        <taxon>Sparassidaceae</taxon>
        <taxon>Sparassis</taxon>
    </lineage>
</organism>
<dbReference type="Proteomes" id="UP000287166">
    <property type="component" value="Unassembled WGS sequence"/>
</dbReference>
<evidence type="ECO:0000313" key="1">
    <source>
        <dbReference type="EMBL" id="GBE88405.1"/>
    </source>
</evidence>